<dbReference type="RefSeq" id="WP_255228731.1">
    <property type="nucleotide sequence ID" value="NZ_JAJEKE010000019.1"/>
</dbReference>
<accession>A0ABT1NJ46</accession>
<dbReference type="Pfam" id="PF14336">
    <property type="entry name" value="GLUCM-like_C"/>
    <property type="match status" value="1"/>
</dbReference>
<keyword evidence="3" id="KW-1185">Reference proteome</keyword>
<evidence type="ECO:0000259" key="1">
    <source>
        <dbReference type="Pfam" id="PF14336"/>
    </source>
</evidence>
<protein>
    <submittedName>
        <fullName evidence="2">DUF4392 domain-containing protein</fullName>
    </submittedName>
</protein>
<comment type="caution">
    <text evidence="2">The sequence shown here is derived from an EMBL/GenBank/DDBJ whole genome shotgun (WGS) entry which is preliminary data.</text>
</comment>
<sequence length="298" mass="31756">MHQGYFKGLENILKANLGYRGMENAFLEGELKKAARSLIAGDTIFIVTGFIVKDACIGETDGPIGAVSIAAALEQLGKRVVLISDKYSEDILAQCSLARGVSAAMEIMGSHMSTQLSQKLLKKYKPSHIIAVERPGRAADGKCYSMRGEDLSDMAPIADDLFEEAKKAGVITIGIGDGGNEIGMGKIRPYIVNSVDKGELICAAFASDFLIAAGVSNWGGHALSAALSLLSHKMLLHDINTEIAMLKSAVDAGAVDGCTKKRSLTVDGLSLEDNLDAFMTIKNIVAEALEEQYILMQL</sequence>
<dbReference type="EMBL" id="JAJEKE010000019">
    <property type="protein sequence ID" value="MCQ1531206.1"/>
    <property type="molecule type" value="Genomic_DNA"/>
</dbReference>
<dbReference type="PANTHER" id="PTHR32022">
    <property type="entry name" value="D-GLUTAMATE CYCLASE, MITOCHONDRIAL"/>
    <property type="match status" value="1"/>
</dbReference>
<proteinExistence type="predicted"/>
<gene>
    <name evidence="2" type="ORF">LJD61_16900</name>
</gene>
<feature type="domain" description="D-glutamate cyclase-like C-terminal" evidence="1">
    <location>
        <begin position="9"/>
        <end position="277"/>
    </location>
</feature>
<evidence type="ECO:0000313" key="3">
    <source>
        <dbReference type="Proteomes" id="UP001651880"/>
    </source>
</evidence>
<dbReference type="Gene3D" id="3.90.1640.20">
    <property type="entry name" value="TON_0340"/>
    <property type="match status" value="1"/>
</dbReference>
<name>A0ABT1NJ46_9FIRM</name>
<dbReference type="PANTHER" id="PTHR32022:SF10">
    <property type="entry name" value="D-GLUTAMATE CYCLASE, MITOCHONDRIAL"/>
    <property type="match status" value="1"/>
</dbReference>
<reference evidence="2 3" key="1">
    <citation type="submission" date="2021-10" db="EMBL/GenBank/DDBJ databases">
        <title>Lutispora strain m25 sp. nov., a thermophilic, non-spore-forming bacterium isolated from a lab-scale methanogenic bioreactor digesting anaerobic sludge.</title>
        <authorList>
            <person name="El Houari A."/>
            <person name="Mcdonald J."/>
        </authorList>
    </citation>
    <scope>NUCLEOTIDE SEQUENCE [LARGE SCALE GENOMIC DNA]</scope>
    <source>
        <strain evidence="3">m25</strain>
    </source>
</reference>
<dbReference type="InterPro" id="IPR025504">
    <property type="entry name" value="GLUCM_C"/>
</dbReference>
<dbReference type="Proteomes" id="UP001651880">
    <property type="component" value="Unassembled WGS sequence"/>
</dbReference>
<evidence type="ECO:0000313" key="2">
    <source>
        <dbReference type="EMBL" id="MCQ1531206.1"/>
    </source>
</evidence>
<organism evidence="2 3">
    <name type="scientific">Lutispora saccharofermentans</name>
    <dbReference type="NCBI Taxonomy" id="3024236"/>
    <lineage>
        <taxon>Bacteria</taxon>
        <taxon>Bacillati</taxon>
        <taxon>Bacillota</taxon>
        <taxon>Clostridia</taxon>
        <taxon>Lutisporales</taxon>
        <taxon>Lutisporaceae</taxon>
        <taxon>Lutispora</taxon>
    </lineage>
</organism>